<feature type="transmembrane region" description="Helical" evidence="1">
    <location>
        <begin position="129"/>
        <end position="154"/>
    </location>
</feature>
<sequence length="408" mass="45847">MPGPALSYGPDDYSPEEALQYVSLTIISNYVLYSTACLLVYEWITSLDDEVARVWSLSWRLPKILFMLNRYVIRAILVCLWIVADYPGTSAEFCRIYGYWQMIPLRLAILTAQALVVMRVWAIYNNSRLMFWILAILYTVEFAAISVCIVVATMDTQGAAQPRPLSCALVSKSGYLLKRYASATWIAPVCFEFVMIVITLAKVFPRWSWRKRTGLLGSGGNPTLDVLARDSLIYFGFIFTFSLTNAIIYELSFSSYYHAILLGPTSAISCIAVSRMMINIRSLPSSPHEQPSTTTAAYARTDLSFADYTTAPPATAHEYQDQGEDNYVYDAVPDTACSPRTPSTGYFDTEVVVRPRDRERDRGYVRLPPAVARPWSARTSQDASRVDTEWRESGGSVIEMGLRKVLSP</sequence>
<dbReference type="AlphaFoldDB" id="A0A8H6XJM7"/>
<feature type="transmembrane region" description="Helical" evidence="1">
    <location>
        <begin position="103"/>
        <end position="122"/>
    </location>
</feature>
<dbReference type="OrthoDB" id="3037019at2759"/>
<accession>A0A8H6XJM7</accession>
<proteinExistence type="predicted"/>
<feature type="transmembrane region" description="Helical" evidence="1">
    <location>
        <begin position="20"/>
        <end position="44"/>
    </location>
</feature>
<dbReference type="InterPro" id="IPR045340">
    <property type="entry name" value="DUF6533"/>
</dbReference>
<evidence type="ECO:0000256" key="1">
    <source>
        <dbReference type="SAM" id="Phobius"/>
    </source>
</evidence>
<comment type="caution">
    <text evidence="3">The sequence shown here is derived from an EMBL/GenBank/DDBJ whole genome shotgun (WGS) entry which is preliminary data.</text>
</comment>
<organism evidence="3 4">
    <name type="scientific">Mycena sanguinolenta</name>
    <dbReference type="NCBI Taxonomy" id="230812"/>
    <lineage>
        <taxon>Eukaryota</taxon>
        <taxon>Fungi</taxon>
        <taxon>Dikarya</taxon>
        <taxon>Basidiomycota</taxon>
        <taxon>Agaricomycotina</taxon>
        <taxon>Agaricomycetes</taxon>
        <taxon>Agaricomycetidae</taxon>
        <taxon>Agaricales</taxon>
        <taxon>Marasmiineae</taxon>
        <taxon>Mycenaceae</taxon>
        <taxon>Mycena</taxon>
    </lineage>
</organism>
<feature type="transmembrane region" description="Helical" evidence="1">
    <location>
        <begin position="232"/>
        <end position="249"/>
    </location>
</feature>
<evidence type="ECO:0000259" key="2">
    <source>
        <dbReference type="Pfam" id="PF20151"/>
    </source>
</evidence>
<dbReference type="Proteomes" id="UP000623467">
    <property type="component" value="Unassembled WGS sequence"/>
</dbReference>
<dbReference type="Pfam" id="PF20151">
    <property type="entry name" value="DUF6533"/>
    <property type="match status" value="1"/>
</dbReference>
<keyword evidence="1" id="KW-0472">Membrane</keyword>
<feature type="transmembrane region" description="Helical" evidence="1">
    <location>
        <begin position="64"/>
        <end position="83"/>
    </location>
</feature>
<name>A0A8H6XJM7_9AGAR</name>
<feature type="transmembrane region" description="Helical" evidence="1">
    <location>
        <begin position="185"/>
        <end position="204"/>
    </location>
</feature>
<keyword evidence="1" id="KW-1133">Transmembrane helix</keyword>
<protein>
    <recommendedName>
        <fullName evidence="2">DUF6533 domain-containing protein</fullName>
    </recommendedName>
</protein>
<reference evidence="3" key="1">
    <citation type="submission" date="2020-05" db="EMBL/GenBank/DDBJ databases">
        <title>Mycena genomes resolve the evolution of fungal bioluminescence.</title>
        <authorList>
            <person name="Tsai I.J."/>
        </authorList>
    </citation>
    <scope>NUCLEOTIDE SEQUENCE</scope>
    <source>
        <strain evidence="3">160909Yilan</strain>
    </source>
</reference>
<evidence type="ECO:0000313" key="3">
    <source>
        <dbReference type="EMBL" id="KAF7341707.1"/>
    </source>
</evidence>
<dbReference type="EMBL" id="JACAZH010000027">
    <property type="protein sequence ID" value="KAF7341707.1"/>
    <property type="molecule type" value="Genomic_DNA"/>
</dbReference>
<keyword evidence="1" id="KW-0812">Transmembrane</keyword>
<feature type="domain" description="DUF6533" evidence="2">
    <location>
        <begin position="30"/>
        <end position="72"/>
    </location>
</feature>
<evidence type="ECO:0000313" key="4">
    <source>
        <dbReference type="Proteomes" id="UP000623467"/>
    </source>
</evidence>
<keyword evidence="4" id="KW-1185">Reference proteome</keyword>
<gene>
    <name evidence="3" type="ORF">MSAN_02069100</name>
</gene>